<gene>
    <name evidence="11" type="ORF">ABMA28_016575</name>
</gene>
<keyword evidence="4 8" id="KW-1133">Transmembrane helix</keyword>
<feature type="domain" description="Palmitoyltransferase DHHC" evidence="10">
    <location>
        <begin position="383"/>
        <end position="518"/>
    </location>
</feature>
<keyword evidence="2 8" id="KW-0812">Transmembrane</keyword>
<comment type="subcellular location">
    <subcellularLocation>
        <location evidence="1">Membrane</location>
        <topology evidence="1">Multi-pass membrane protein</topology>
    </subcellularLocation>
</comment>
<dbReference type="PROSITE" id="PS50088">
    <property type="entry name" value="ANK_REPEAT"/>
    <property type="match status" value="4"/>
</dbReference>
<sequence length="581" mass="64008">MPNCHRGTRRRPRSSATTAGSTSSRQRSTAPSPRVKELVEAGWDVNQPDRETVTLLHWAAINNRREIIQYLLSKGAVVDAIGGELQSTPLHWATRQGHLEATVLLVRAGADPGLRDAEGCACLHLAAQFGHTAVVAYLVARGVAPDAPDAGGMTPLMWSCWKVSAVDPTRLLLTLGASTRPTDRSHGNTALHWAILARNTTAISTLLLYGDASLDIPNLRGVTPLAMLQSNADSLWVGSKVSDKIKEHTLASSKRNIFRRLAYDKKFRWWCVVVMPFILFILVCFFSLLHFVSNLLFDDELKNIFPLSVYLATKIWFYITWAVFVWPVVSVAASAAFVASSGRAVVHLPALHGAATPGVITASKADKFRTIIELSESMRGGFEPARFCSACLVRRPLRSKHCSVCNRCVAKFDHTTAPGWATASVSARNHRYFIGSWRASWACAAGCCGAARSTSRPSARRPTRPAAGDLVLAWARCNAWLAWVALNAAFHLFWVTVLLCCQLYLVVCLGMTTNEQLNRGRYRHFQARGGRSPFSRGPLNNCADFFEWRLCGLLAPRARDWAEPDADGDDAPMLPDPRRYV</sequence>
<dbReference type="Pfam" id="PF13637">
    <property type="entry name" value="Ank_4"/>
    <property type="match status" value="1"/>
</dbReference>
<feature type="transmembrane region" description="Helical" evidence="8">
    <location>
        <begin position="492"/>
        <end position="513"/>
    </location>
</feature>
<evidence type="ECO:0000259" key="10">
    <source>
        <dbReference type="Pfam" id="PF01529"/>
    </source>
</evidence>
<comment type="caution">
    <text evidence="11">The sequence shown here is derived from an EMBL/GenBank/DDBJ whole genome shotgun (WGS) entry which is preliminary data.</text>
</comment>
<keyword evidence="3" id="KW-0677">Repeat</keyword>
<dbReference type="Pfam" id="PF12796">
    <property type="entry name" value="Ank_2"/>
    <property type="match status" value="1"/>
</dbReference>
<keyword evidence="5 7" id="KW-0040">ANK repeat</keyword>
<dbReference type="SMART" id="SM00248">
    <property type="entry name" value="ANK"/>
    <property type="match status" value="5"/>
</dbReference>
<feature type="repeat" description="ANK" evidence="7">
    <location>
        <begin position="186"/>
        <end position="219"/>
    </location>
</feature>
<evidence type="ECO:0000256" key="8">
    <source>
        <dbReference type="RuleBase" id="RU079119"/>
    </source>
</evidence>
<feature type="compositionally biased region" description="Basic residues" evidence="9">
    <location>
        <begin position="1"/>
        <end position="13"/>
    </location>
</feature>
<feature type="repeat" description="ANK" evidence="7">
    <location>
        <begin position="51"/>
        <end position="83"/>
    </location>
</feature>
<accession>A0ABD0T9L7</accession>
<dbReference type="Pfam" id="PF01529">
    <property type="entry name" value="DHHC"/>
    <property type="match status" value="1"/>
</dbReference>
<evidence type="ECO:0000256" key="5">
    <source>
        <dbReference type="ARBA" id="ARBA00023043"/>
    </source>
</evidence>
<dbReference type="GO" id="GO:0019706">
    <property type="term" value="F:protein-cysteine S-palmitoyltransferase activity"/>
    <property type="evidence" value="ECO:0007669"/>
    <property type="project" value="UniProtKB-EC"/>
</dbReference>
<dbReference type="Gene3D" id="1.25.40.20">
    <property type="entry name" value="Ankyrin repeat-containing domain"/>
    <property type="match status" value="1"/>
</dbReference>
<keyword evidence="8" id="KW-0012">Acyltransferase</keyword>
<evidence type="ECO:0000256" key="6">
    <source>
        <dbReference type="ARBA" id="ARBA00023136"/>
    </source>
</evidence>
<evidence type="ECO:0000256" key="1">
    <source>
        <dbReference type="ARBA" id="ARBA00004141"/>
    </source>
</evidence>
<keyword evidence="8" id="KW-0808">Transferase</keyword>
<dbReference type="PROSITE" id="PS50297">
    <property type="entry name" value="ANK_REP_REGION"/>
    <property type="match status" value="3"/>
</dbReference>
<dbReference type="Pfam" id="PF00023">
    <property type="entry name" value="Ank"/>
    <property type="match status" value="1"/>
</dbReference>
<evidence type="ECO:0000256" key="4">
    <source>
        <dbReference type="ARBA" id="ARBA00022989"/>
    </source>
</evidence>
<reference evidence="11 12" key="1">
    <citation type="submission" date="2024-06" db="EMBL/GenBank/DDBJ databases">
        <title>A chromosome-level genome assembly of beet webworm, Loxostege sticticalis.</title>
        <authorList>
            <person name="Zhang Y."/>
        </authorList>
    </citation>
    <scope>NUCLEOTIDE SEQUENCE [LARGE SCALE GENOMIC DNA]</scope>
    <source>
        <strain evidence="11">AQ028</strain>
        <tissue evidence="11">Male pupae</tissue>
    </source>
</reference>
<evidence type="ECO:0000256" key="9">
    <source>
        <dbReference type="SAM" id="MobiDB-lite"/>
    </source>
</evidence>
<name>A0ABD0T9L7_LOXSC</name>
<dbReference type="AlphaFoldDB" id="A0ABD0T9L7"/>
<organism evidence="11 12">
    <name type="scientific">Loxostege sticticalis</name>
    <name type="common">Beet webworm moth</name>
    <dbReference type="NCBI Taxonomy" id="481309"/>
    <lineage>
        <taxon>Eukaryota</taxon>
        <taxon>Metazoa</taxon>
        <taxon>Ecdysozoa</taxon>
        <taxon>Arthropoda</taxon>
        <taxon>Hexapoda</taxon>
        <taxon>Insecta</taxon>
        <taxon>Pterygota</taxon>
        <taxon>Neoptera</taxon>
        <taxon>Endopterygota</taxon>
        <taxon>Lepidoptera</taxon>
        <taxon>Glossata</taxon>
        <taxon>Ditrysia</taxon>
        <taxon>Pyraloidea</taxon>
        <taxon>Crambidae</taxon>
        <taxon>Pyraustinae</taxon>
        <taxon>Loxostege</taxon>
    </lineage>
</organism>
<feature type="repeat" description="ANK" evidence="7">
    <location>
        <begin position="85"/>
        <end position="117"/>
    </location>
</feature>
<feature type="compositionally biased region" description="Low complexity" evidence="9">
    <location>
        <begin position="14"/>
        <end position="30"/>
    </location>
</feature>
<dbReference type="PANTHER" id="PTHR24161:SF85">
    <property type="entry name" value="PALMITOYLTRANSFERASE HIP14"/>
    <property type="match status" value="1"/>
</dbReference>
<keyword evidence="6 8" id="KW-0472">Membrane</keyword>
<dbReference type="InterPro" id="IPR002110">
    <property type="entry name" value="Ankyrin_rpt"/>
</dbReference>
<feature type="repeat" description="ANK" evidence="7">
    <location>
        <begin position="118"/>
        <end position="150"/>
    </location>
</feature>
<proteinExistence type="inferred from homology"/>
<dbReference type="InterPro" id="IPR036770">
    <property type="entry name" value="Ankyrin_rpt-contain_sf"/>
</dbReference>
<comment type="catalytic activity">
    <reaction evidence="8">
        <text>L-cysteinyl-[protein] + hexadecanoyl-CoA = S-hexadecanoyl-L-cysteinyl-[protein] + CoA</text>
        <dbReference type="Rhea" id="RHEA:36683"/>
        <dbReference type="Rhea" id="RHEA-COMP:10131"/>
        <dbReference type="Rhea" id="RHEA-COMP:11032"/>
        <dbReference type="ChEBI" id="CHEBI:29950"/>
        <dbReference type="ChEBI" id="CHEBI:57287"/>
        <dbReference type="ChEBI" id="CHEBI:57379"/>
        <dbReference type="ChEBI" id="CHEBI:74151"/>
        <dbReference type="EC" id="2.3.1.225"/>
    </reaction>
</comment>
<dbReference type="InterPro" id="IPR001594">
    <property type="entry name" value="Palmitoyltrfase_DHHC"/>
</dbReference>
<dbReference type="EC" id="2.3.1.225" evidence="8"/>
<dbReference type="GO" id="GO:0016020">
    <property type="term" value="C:membrane"/>
    <property type="evidence" value="ECO:0007669"/>
    <property type="project" value="UniProtKB-SubCell"/>
</dbReference>
<dbReference type="SUPFAM" id="SSF48403">
    <property type="entry name" value="Ankyrin repeat"/>
    <property type="match status" value="1"/>
</dbReference>
<dbReference type="PANTHER" id="PTHR24161">
    <property type="entry name" value="ANK_REP_REGION DOMAIN-CONTAINING PROTEIN-RELATED"/>
    <property type="match status" value="1"/>
</dbReference>
<dbReference type="Proteomes" id="UP001549921">
    <property type="component" value="Unassembled WGS sequence"/>
</dbReference>
<dbReference type="EMBL" id="JBEDNZ010000008">
    <property type="protein sequence ID" value="KAL0839974.1"/>
    <property type="molecule type" value="Genomic_DNA"/>
</dbReference>
<comment type="domain">
    <text evidence="8">The DHHC domain is required for palmitoyltransferase activity.</text>
</comment>
<evidence type="ECO:0000313" key="12">
    <source>
        <dbReference type="Proteomes" id="UP001549921"/>
    </source>
</evidence>
<feature type="region of interest" description="Disordered" evidence="9">
    <location>
        <begin position="1"/>
        <end position="34"/>
    </location>
</feature>
<evidence type="ECO:0000256" key="3">
    <source>
        <dbReference type="ARBA" id="ARBA00022737"/>
    </source>
</evidence>
<evidence type="ECO:0000256" key="2">
    <source>
        <dbReference type="ARBA" id="ARBA00022692"/>
    </source>
</evidence>
<evidence type="ECO:0000256" key="7">
    <source>
        <dbReference type="PROSITE-ProRule" id="PRU00023"/>
    </source>
</evidence>
<comment type="similarity">
    <text evidence="8">Belongs to the DHHC palmitoyltransferase family.</text>
</comment>
<feature type="transmembrane region" description="Helical" evidence="8">
    <location>
        <begin position="315"/>
        <end position="339"/>
    </location>
</feature>
<protein>
    <recommendedName>
        <fullName evidence="8">Palmitoyltransferase</fullName>
        <ecNumber evidence="8">2.3.1.225</ecNumber>
    </recommendedName>
</protein>
<feature type="transmembrane region" description="Helical" evidence="8">
    <location>
        <begin position="269"/>
        <end position="292"/>
    </location>
</feature>
<dbReference type="PROSITE" id="PS50216">
    <property type="entry name" value="DHHC"/>
    <property type="match status" value="1"/>
</dbReference>
<evidence type="ECO:0000313" key="11">
    <source>
        <dbReference type="EMBL" id="KAL0839974.1"/>
    </source>
</evidence>